<feature type="signal peptide" evidence="1">
    <location>
        <begin position="1"/>
        <end position="31"/>
    </location>
</feature>
<protein>
    <submittedName>
        <fullName evidence="2">Vasoactive intestinal peptide</fullName>
    </submittedName>
</protein>
<dbReference type="GeneTree" id="ENSGT00960000188774"/>
<dbReference type="KEGG" id="shr:105750494"/>
<proteinExistence type="predicted"/>
<dbReference type="PANTHER" id="PTHR11213:SF5">
    <property type="entry name" value="VIP PEPTIDES"/>
    <property type="match status" value="1"/>
</dbReference>
<reference evidence="2 3" key="1">
    <citation type="journal article" date="2011" name="Proc. Natl. Acad. Sci. U.S.A.">
        <title>Genetic diversity and population structure of the endangered marsupial Sarcophilus harrisii (Tasmanian devil).</title>
        <authorList>
            <person name="Miller W."/>
            <person name="Hayes V.M."/>
            <person name="Ratan A."/>
            <person name="Petersen D.C."/>
            <person name="Wittekindt N.E."/>
            <person name="Miller J."/>
            <person name="Walenz B."/>
            <person name="Knight J."/>
            <person name="Qi J."/>
            <person name="Zhao F."/>
            <person name="Wang Q."/>
            <person name="Bedoya-Reina O.C."/>
            <person name="Katiyar N."/>
            <person name="Tomsho L.P."/>
            <person name="Kasson L.M."/>
            <person name="Hardie R.A."/>
            <person name="Woodbridge P."/>
            <person name="Tindall E.A."/>
            <person name="Bertelsen M.F."/>
            <person name="Dixon D."/>
            <person name="Pyecroft S."/>
            <person name="Helgen K.M."/>
            <person name="Lesk A.M."/>
            <person name="Pringle T.H."/>
            <person name="Patterson N."/>
            <person name="Zhang Y."/>
            <person name="Kreiss A."/>
            <person name="Woods G.M."/>
            <person name="Jones M.E."/>
            <person name="Schuster S.C."/>
        </authorList>
    </citation>
    <scope>NUCLEOTIDE SEQUENCE [LARGE SCALE GENOMIC DNA]</scope>
</reference>
<dbReference type="GO" id="GO:0048242">
    <property type="term" value="P:epinephrine secretion"/>
    <property type="evidence" value="ECO:0007669"/>
    <property type="project" value="TreeGrafter"/>
</dbReference>
<dbReference type="PANTHER" id="PTHR11213">
    <property type="entry name" value="GLUCAGON-FAMILY NEUROPEPTIDE"/>
    <property type="match status" value="1"/>
</dbReference>
<dbReference type="GO" id="GO:0051428">
    <property type="term" value="F:peptide hormone receptor binding"/>
    <property type="evidence" value="ECO:0007669"/>
    <property type="project" value="TreeGrafter"/>
</dbReference>
<reference evidence="2" key="3">
    <citation type="submission" date="2025-09" db="UniProtKB">
        <authorList>
            <consortium name="Ensembl"/>
        </authorList>
    </citation>
    <scope>IDENTIFICATION</scope>
</reference>
<dbReference type="GO" id="GO:0007189">
    <property type="term" value="P:adenylate cyclase-activating G protein-coupled receptor signaling pathway"/>
    <property type="evidence" value="ECO:0007669"/>
    <property type="project" value="TreeGrafter"/>
</dbReference>
<sequence length="137" mass="15449">MSGSKKMEARNNSQLLVSLMLLSVFCSQTLALPLEIYSTLRQGNDVLFDGPNEPDQNLVLLKLENDRLRSALPANGLSSLDVLRALNSNIRNLEKRHSDSVFTDSYTQFLRREALRKYFENAFNGKRSEENPPASTS</sequence>
<organism evidence="2 3">
    <name type="scientific">Sarcophilus harrisii</name>
    <name type="common">Tasmanian devil</name>
    <name type="synonym">Sarcophilus laniarius</name>
    <dbReference type="NCBI Taxonomy" id="9305"/>
    <lineage>
        <taxon>Eukaryota</taxon>
        <taxon>Metazoa</taxon>
        <taxon>Chordata</taxon>
        <taxon>Craniata</taxon>
        <taxon>Vertebrata</taxon>
        <taxon>Euteleostomi</taxon>
        <taxon>Mammalia</taxon>
        <taxon>Metatheria</taxon>
        <taxon>Dasyuromorphia</taxon>
        <taxon>Dasyuridae</taxon>
        <taxon>Sarcophilus</taxon>
    </lineage>
</organism>
<gene>
    <name evidence="2" type="primary">VIP</name>
</gene>
<dbReference type="OrthoDB" id="8795594at2759"/>
<dbReference type="InterPro" id="IPR046963">
    <property type="entry name" value="VIP/GHRH-like"/>
</dbReference>
<dbReference type="CTD" id="7432"/>
<evidence type="ECO:0000313" key="3">
    <source>
        <dbReference type="Proteomes" id="UP000007648"/>
    </source>
</evidence>
<evidence type="ECO:0000256" key="1">
    <source>
        <dbReference type="SAM" id="SignalP"/>
    </source>
</evidence>
<dbReference type="GO" id="GO:0032880">
    <property type="term" value="P:regulation of protein localization"/>
    <property type="evidence" value="ECO:0007669"/>
    <property type="project" value="TreeGrafter"/>
</dbReference>
<keyword evidence="1" id="KW-0732">Signal</keyword>
<evidence type="ECO:0000313" key="2">
    <source>
        <dbReference type="Ensembl" id="ENSSHAP00000034252.1"/>
    </source>
</evidence>
<dbReference type="GO" id="GO:0043005">
    <property type="term" value="C:neuron projection"/>
    <property type="evidence" value="ECO:0007669"/>
    <property type="project" value="TreeGrafter"/>
</dbReference>
<dbReference type="RefSeq" id="XP_031824363.1">
    <property type="nucleotide sequence ID" value="XM_031968503.1"/>
</dbReference>
<accession>A0A7N4P9E6</accession>
<dbReference type="Ensembl" id="ENSSHAT00000033660.1">
    <property type="protein sequence ID" value="ENSSHAP00000034252.1"/>
    <property type="gene ID" value="ENSSHAG00000031731.1"/>
</dbReference>
<name>A0A7N4P9E6_SARHA</name>
<reference evidence="2" key="2">
    <citation type="submission" date="2025-08" db="UniProtKB">
        <authorList>
            <consortium name="Ensembl"/>
        </authorList>
    </citation>
    <scope>IDENTIFICATION</scope>
</reference>
<dbReference type="Proteomes" id="UP000007648">
    <property type="component" value="Unassembled WGS sequence"/>
</dbReference>
<keyword evidence="3" id="KW-1185">Reference proteome</keyword>
<dbReference type="FunCoup" id="A0A7N4P9E6">
    <property type="interactions" value="464"/>
</dbReference>
<dbReference type="GO" id="GO:0005184">
    <property type="term" value="F:neuropeptide hormone activity"/>
    <property type="evidence" value="ECO:0007669"/>
    <property type="project" value="InterPro"/>
</dbReference>
<dbReference type="AlphaFoldDB" id="A0A7N4P9E6"/>
<feature type="chain" id="PRO_5029664673" evidence="1">
    <location>
        <begin position="32"/>
        <end position="137"/>
    </location>
</feature>
<dbReference type="InParanoid" id="A0A7N4P9E6"/>
<dbReference type="GeneID" id="105750494"/>